<dbReference type="InterPro" id="IPR050203">
    <property type="entry name" value="Trp-tRNA_synthetase"/>
</dbReference>
<dbReference type="EMBL" id="LWBP01000013">
    <property type="protein sequence ID" value="OQP67773.1"/>
    <property type="molecule type" value="Genomic_DNA"/>
</dbReference>
<dbReference type="RefSeq" id="WP_165760146.1">
    <property type="nucleotide sequence ID" value="NZ_LWBP01000013.1"/>
</dbReference>
<dbReference type="HAMAP" id="MF_00140_B">
    <property type="entry name" value="Trp_tRNA_synth_B"/>
    <property type="match status" value="1"/>
</dbReference>
<gene>
    <name evidence="8" type="primary">trpS</name>
    <name evidence="10" type="ORF">A4R26_12015</name>
</gene>
<dbReference type="PANTHER" id="PTHR43766:SF1">
    <property type="entry name" value="TRYPTOPHAN--TRNA LIGASE, MITOCHONDRIAL"/>
    <property type="match status" value="1"/>
</dbReference>
<evidence type="ECO:0000256" key="2">
    <source>
        <dbReference type="ARBA" id="ARBA00022598"/>
    </source>
</evidence>
<feature type="binding site" evidence="8">
    <location>
        <position position="190"/>
    </location>
    <ligand>
        <name>ATP</name>
        <dbReference type="ChEBI" id="CHEBI:30616"/>
    </ligand>
</feature>
<keyword evidence="3 8" id="KW-0547">Nucleotide-binding</keyword>
<comment type="caution">
    <text evidence="10">The sequence shown here is derived from an EMBL/GenBank/DDBJ whole genome shotgun (WGS) entry which is preliminary data.</text>
</comment>
<dbReference type="AlphaFoldDB" id="A0A1V9GAX4"/>
<dbReference type="STRING" id="550983.A4R26_12015"/>
<organism evidence="10 11">
    <name type="scientific">Niastella populi</name>
    <dbReference type="NCBI Taxonomy" id="550983"/>
    <lineage>
        <taxon>Bacteria</taxon>
        <taxon>Pseudomonadati</taxon>
        <taxon>Bacteroidota</taxon>
        <taxon>Chitinophagia</taxon>
        <taxon>Chitinophagales</taxon>
        <taxon>Chitinophagaceae</taxon>
        <taxon>Niastella</taxon>
    </lineage>
</organism>
<evidence type="ECO:0000256" key="7">
    <source>
        <dbReference type="ARBA" id="ARBA00049929"/>
    </source>
</evidence>
<evidence type="ECO:0000256" key="1">
    <source>
        <dbReference type="ARBA" id="ARBA00005594"/>
    </source>
</evidence>
<evidence type="ECO:0000256" key="6">
    <source>
        <dbReference type="ARBA" id="ARBA00023146"/>
    </source>
</evidence>
<dbReference type="SUPFAM" id="SSF52374">
    <property type="entry name" value="Nucleotidylyl transferase"/>
    <property type="match status" value="1"/>
</dbReference>
<keyword evidence="2 8" id="KW-0436">Ligase</keyword>
<comment type="catalytic activity">
    <reaction evidence="7 8">
        <text>tRNA(Trp) + L-tryptophan + ATP = L-tryptophyl-tRNA(Trp) + AMP + diphosphate + H(+)</text>
        <dbReference type="Rhea" id="RHEA:24080"/>
        <dbReference type="Rhea" id="RHEA-COMP:9671"/>
        <dbReference type="Rhea" id="RHEA-COMP:9705"/>
        <dbReference type="ChEBI" id="CHEBI:15378"/>
        <dbReference type="ChEBI" id="CHEBI:30616"/>
        <dbReference type="ChEBI" id="CHEBI:33019"/>
        <dbReference type="ChEBI" id="CHEBI:57912"/>
        <dbReference type="ChEBI" id="CHEBI:78442"/>
        <dbReference type="ChEBI" id="CHEBI:78535"/>
        <dbReference type="ChEBI" id="CHEBI:456215"/>
        <dbReference type="EC" id="6.1.1.2"/>
    </reaction>
</comment>
<evidence type="ECO:0000256" key="3">
    <source>
        <dbReference type="ARBA" id="ARBA00022741"/>
    </source>
</evidence>
<feature type="binding site" evidence="8">
    <location>
        <begin position="198"/>
        <end position="202"/>
    </location>
    <ligand>
        <name>ATP</name>
        <dbReference type="ChEBI" id="CHEBI:30616"/>
    </ligand>
</feature>
<evidence type="ECO:0000313" key="11">
    <source>
        <dbReference type="Proteomes" id="UP000192276"/>
    </source>
</evidence>
<keyword evidence="5 8" id="KW-0648">Protein biosynthesis</keyword>
<sequence>MQSVKKEIVMGGIRPTGFLHLGNYFGALRNFVRMQDEYPCFFMLADLHSLTTHPDTKELKNNIHRVLAEHLASGLNPDKCALYCQSHVFETAELYLYLNMMSMVGELEKTPTFKDKVRQHPQNVNSGLLTYPVLQAADILLHRAHLVPVGKDQEQHLEMARNIAGRFNHRYGDVFPEPVAFNFGSELVKVPSLDGAGKMSKSENQYATLYLSDPDDLIRKKVMKATTDSGPKEPNTPKPDYIENLFLLMKLVSTPEVVQKFEADYNACTIRYGDMKKQLAEDMVNFISPIREKAAAIQQDTEYLKKVMVQGAEKARVSAQATMKVVREAMGLNYY</sequence>
<evidence type="ECO:0000256" key="9">
    <source>
        <dbReference type="RuleBase" id="RU363036"/>
    </source>
</evidence>
<keyword evidence="4 8" id="KW-0067">ATP-binding</keyword>
<keyword evidence="8" id="KW-0963">Cytoplasm</keyword>
<dbReference type="Gene3D" id="1.10.240.10">
    <property type="entry name" value="Tyrosyl-Transfer RNA Synthetase"/>
    <property type="match status" value="1"/>
</dbReference>
<dbReference type="NCBIfam" id="TIGR00233">
    <property type="entry name" value="trpS"/>
    <property type="match status" value="1"/>
</dbReference>
<dbReference type="GO" id="GO:0006436">
    <property type="term" value="P:tryptophanyl-tRNA aminoacylation"/>
    <property type="evidence" value="ECO:0007669"/>
    <property type="project" value="UniProtKB-UniRule"/>
</dbReference>
<proteinExistence type="inferred from homology"/>
<dbReference type="EC" id="6.1.1.2" evidence="8"/>
<comment type="subunit">
    <text evidence="8">Homodimer.</text>
</comment>
<dbReference type="PRINTS" id="PR01039">
    <property type="entry name" value="TRNASYNTHTRP"/>
</dbReference>
<feature type="short sequence motif" description="'KMSKS' region" evidence="8">
    <location>
        <begin position="198"/>
        <end position="202"/>
    </location>
</feature>
<dbReference type="InterPro" id="IPR002306">
    <property type="entry name" value="Trp-tRNA-ligase"/>
</dbReference>
<protein>
    <recommendedName>
        <fullName evidence="8">Tryptophan--tRNA ligase</fullName>
        <ecNumber evidence="8">6.1.1.2</ecNumber>
    </recommendedName>
    <alternativeName>
        <fullName evidence="8">Tryptophanyl-tRNA synthetase</fullName>
        <shortName evidence="8">TrpRS</shortName>
    </alternativeName>
</protein>
<comment type="subcellular location">
    <subcellularLocation>
        <location evidence="8">Cytoplasm</location>
    </subcellularLocation>
</comment>
<evidence type="ECO:0000256" key="5">
    <source>
        <dbReference type="ARBA" id="ARBA00022917"/>
    </source>
</evidence>
<evidence type="ECO:0000256" key="8">
    <source>
        <dbReference type="HAMAP-Rule" id="MF_00140"/>
    </source>
</evidence>
<dbReference type="InterPro" id="IPR014729">
    <property type="entry name" value="Rossmann-like_a/b/a_fold"/>
</dbReference>
<dbReference type="Pfam" id="PF00579">
    <property type="entry name" value="tRNA-synt_1b"/>
    <property type="match status" value="1"/>
</dbReference>
<feature type="binding site" evidence="8">
    <location>
        <begin position="14"/>
        <end position="16"/>
    </location>
    <ligand>
        <name>ATP</name>
        <dbReference type="ChEBI" id="CHEBI:30616"/>
    </ligand>
</feature>
<dbReference type="PANTHER" id="PTHR43766">
    <property type="entry name" value="TRYPTOPHAN--TRNA LIGASE, MITOCHONDRIAL"/>
    <property type="match status" value="1"/>
</dbReference>
<dbReference type="InterPro" id="IPR024109">
    <property type="entry name" value="Trp-tRNA-ligase_bac-type"/>
</dbReference>
<dbReference type="Gene3D" id="3.40.50.620">
    <property type="entry name" value="HUPs"/>
    <property type="match status" value="1"/>
</dbReference>
<feature type="binding site" evidence="8">
    <location>
        <position position="138"/>
    </location>
    <ligand>
        <name>L-tryptophan</name>
        <dbReference type="ChEBI" id="CHEBI:57912"/>
    </ligand>
</feature>
<evidence type="ECO:0000313" key="10">
    <source>
        <dbReference type="EMBL" id="OQP67773.1"/>
    </source>
</evidence>
<dbReference type="GO" id="GO:0005524">
    <property type="term" value="F:ATP binding"/>
    <property type="evidence" value="ECO:0007669"/>
    <property type="project" value="UniProtKB-UniRule"/>
</dbReference>
<dbReference type="Proteomes" id="UP000192276">
    <property type="component" value="Unassembled WGS sequence"/>
</dbReference>
<feature type="binding site" evidence="8">
    <location>
        <begin position="150"/>
        <end position="152"/>
    </location>
    <ligand>
        <name>ATP</name>
        <dbReference type="ChEBI" id="CHEBI:30616"/>
    </ligand>
</feature>
<dbReference type="PROSITE" id="PS00178">
    <property type="entry name" value="AA_TRNA_LIGASE_I"/>
    <property type="match status" value="1"/>
</dbReference>
<dbReference type="FunFam" id="1.10.240.10:FF:000005">
    <property type="entry name" value="Tryptophan--tRNA ligase"/>
    <property type="match status" value="1"/>
</dbReference>
<comment type="function">
    <text evidence="8">Catalyzes the attachment of tryptophan to tRNA(Trp).</text>
</comment>
<dbReference type="CDD" id="cd00806">
    <property type="entry name" value="TrpRS_core"/>
    <property type="match status" value="1"/>
</dbReference>
<reference evidence="11" key="1">
    <citation type="submission" date="2016-04" db="EMBL/GenBank/DDBJ databases">
        <authorList>
            <person name="Chen L."/>
            <person name="Zhuang W."/>
            <person name="Wang G."/>
        </authorList>
    </citation>
    <scope>NUCLEOTIDE SEQUENCE [LARGE SCALE GENOMIC DNA]</scope>
    <source>
        <strain evidence="11">208</strain>
    </source>
</reference>
<accession>A0A1V9GAX4</accession>
<dbReference type="GO" id="GO:0004830">
    <property type="term" value="F:tryptophan-tRNA ligase activity"/>
    <property type="evidence" value="ECO:0007669"/>
    <property type="project" value="UniProtKB-UniRule"/>
</dbReference>
<name>A0A1V9GAX4_9BACT</name>
<comment type="similarity">
    <text evidence="1 8 9">Belongs to the class-I aminoacyl-tRNA synthetase family.</text>
</comment>
<feature type="short sequence motif" description="'HIGH' region" evidence="8">
    <location>
        <begin position="15"/>
        <end position="23"/>
    </location>
</feature>
<feature type="binding site" evidence="8">
    <location>
        <begin position="22"/>
        <end position="23"/>
    </location>
    <ligand>
        <name>ATP</name>
        <dbReference type="ChEBI" id="CHEBI:30616"/>
    </ligand>
</feature>
<dbReference type="GO" id="GO:0005829">
    <property type="term" value="C:cytosol"/>
    <property type="evidence" value="ECO:0007669"/>
    <property type="project" value="TreeGrafter"/>
</dbReference>
<dbReference type="InterPro" id="IPR001412">
    <property type="entry name" value="aa-tRNA-synth_I_CS"/>
</dbReference>
<keyword evidence="11" id="KW-1185">Reference proteome</keyword>
<dbReference type="InterPro" id="IPR002305">
    <property type="entry name" value="aa-tRNA-synth_Ic"/>
</dbReference>
<evidence type="ECO:0000256" key="4">
    <source>
        <dbReference type="ARBA" id="ARBA00022840"/>
    </source>
</evidence>
<keyword evidence="6 8" id="KW-0030">Aminoacyl-tRNA synthetase</keyword>